<reference evidence="2 3" key="1">
    <citation type="journal article" date="2021" name="bioRxiv">
        <title>The Gossypium anomalum genome as a resource for cotton improvement and evolutionary analysis of hybrid incompatibility.</title>
        <authorList>
            <person name="Grover C.E."/>
            <person name="Yuan D."/>
            <person name="Arick M.A."/>
            <person name="Miller E.R."/>
            <person name="Hu G."/>
            <person name="Peterson D.G."/>
            <person name="Wendel J.F."/>
            <person name="Udall J.A."/>
        </authorList>
    </citation>
    <scope>NUCLEOTIDE SEQUENCE [LARGE SCALE GENOMIC DNA]</scope>
    <source>
        <strain evidence="2">JFW-Udall</strain>
        <tissue evidence="2">Leaf</tissue>
    </source>
</reference>
<dbReference type="Proteomes" id="UP000701853">
    <property type="component" value="Chromosome 5"/>
</dbReference>
<evidence type="ECO:0008006" key="4">
    <source>
        <dbReference type="Google" id="ProtNLM"/>
    </source>
</evidence>
<evidence type="ECO:0000313" key="3">
    <source>
        <dbReference type="Proteomes" id="UP000701853"/>
    </source>
</evidence>
<gene>
    <name evidence="2" type="ORF">CXB51_010502</name>
</gene>
<comment type="caution">
    <text evidence="2">The sequence shown here is derived from an EMBL/GenBank/DDBJ whole genome shotgun (WGS) entry which is preliminary data.</text>
</comment>
<protein>
    <recommendedName>
        <fullName evidence="4">Transmembrane protein</fullName>
    </recommendedName>
</protein>
<organism evidence="2 3">
    <name type="scientific">Gossypium anomalum</name>
    <dbReference type="NCBI Taxonomy" id="47600"/>
    <lineage>
        <taxon>Eukaryota</taxon>
        <taxon>Viridiplantae</taxon>
        <taxon>Streptophyta</taxon>
        <taxon>Embryophyta</taxon>
        <taxon>Tracheophyta</taxon>
        <taxon>Spermatophyta</taxon>
        <taxon>Magnoliopsida</taxon>
        <taxon>eudicotyledons</taxon>
        <taxon>Gunneridae</taxon>
        <taxon>Pentapetalae</taxon>
        <taxon>rosids</taxon>
        <taxon>malvids</taxon>
        <taxon>Malvales</taxon>
        <taxon>Malvaceae</taxon>
        <taxon>Malvoideae</taxon>
        <taxon>Gossypium</taxon>
    </lineage>
</organism>
<dbReference type="EMBL" id="JAHUZN010000005">
    <property type="protein sequence ID" value="KAG8493013.1"/>
    <property type="molecule type" value="Genomic_DNA"/>
</dbReference>
<dbReference type="AlphaFoldDB" id="A0A8J6D6I6"/>
<sequence>MTLTHNSFQVKIMVVFLAIMLLMFSAAAAPTHTPLNLGGRKLLQYSIFDSYSSSSGGGGYPCCK</sequence>
<feature type="chain" id="PRO_5035239525" description="Transmembrane protein" evidence="1">
    <location>
        <begin position="29"/>
        <end position="64"/>
    </location>
</feature>
<keyword evidence="1" id="KW-0732">Signal</keyword>
<feature type="signal peptide" evidence="1">
    <location>
        <begin position="1"/>
        <end position="28"/>
    </location>
</feature>
<evidence type="ECO:0000256" key="1">
    <source>
        <dbReference type="SAM" id="SignalP"/>
    </source>
</evidence>
<accession>A0A8J6D6I6</accession>
<keyword evidence="3" id="KW-1185">Reference proteome</keyword>
<proteinExistence type="predicted"/>
<evidence type="ECO:0000313" key="2">
    <source>
        <dbReference type="EMBL" id="KAG8493013.1"/>
    </source>
</evidence>
<name>A0A8J6D6I6_9ROSI</name>